<feature type="compositionally biased region" description="Gly residues" evidence="1">
    <location>
        <begin position="82"/>
        <end position="93"/>
    </location>
</feature>
<feature type="region of interest" description="Disordered" evidence="1">
    <location>
        <begin position="120"/>
        <end position="139"/>
    </location>
</feature>
<organism evidence="2 3">
    <name type="scientific">Actinomadura mexicana</name>
    <dbReference type="NCBI Taxonomy" id="134959"/>
    <lineage>
        <taxon>Bacteria</taxon>
        <taxon>Bacillati</taxon>
        <taxon>Actinomycetota</taxon>
        <taxon>Actinomycetes</taxon>
        <taxon>Streptosporangiales</taxon>
        <taxon>Thermomonosporaceae</taxon>
        <taxon>Actinomadura</taxon>
    </lineage>
</organism>
<dbReference type="EMBL" id="FZNP01000004">
    <property type="protein sequence ID" value="SNR55072.1"/>
    <property type="molecule type" value="Genomic_DNA"/>
</dbReference>
<protein>
    <submittedName>
        <fullName evidence="2">Uncharacterized protein</fullName>
    </submittedName>
</protein>
<evidence type="ECO:0000313" key="2">
    <source>
        <dbReference type="EMBL" id="SNR55072.1"/>
    </source>
</evidence>
<dbReference type="Proteomes" id="UP000198420">
    <property type="component" value="Unassembled WGS sequence"/>
</dbReference>
<keyword evidence="3" id="KW-1185">Reference proteome</keyword>
<gene>
    <name evidence="2" type="ORF">SAMN06265355_10465</name>
</gene>
<proteinExistence type="predicted"/>
<reference evidence="3" key="1">
    <citation type="submission" date="2017-06" db="EMBL/GenBank/DDBJ databases">
        <authorList>
            <person name="Varghese N."/>
            <person name="Submissions S."/>
        </authorList>
    </citation>
    <scope>NUCLEOTIDE SEQUENCE [LARGE SCALE GENOMIC DNA]</scope>
    <source>
        <strain evidence="3">DSM 44485</strain>
    </source>
</reference>
<feature type="region of interest" description="Disordered" evidence="1">
    <location>
        <begin position="158"/>
        <end position="194"/>
    </location>
</feature>
<name>A0A238X8Y1_9ACTN</name>
<accession>A0A238X8Y1</accession>
<evidence type="ECO:0000256" key="1">
    <source>
        <dbReference type="SAM" id="MobiDB-lite"/>
    </source>
</evidence>
<feature type="region of interest" description="Disordered" evidence="1">
    <location>
        <begin position="76"/>
        <end position="107"/>
    </location>
</feature>
<evidence type="ECO:0000313" key="3">
    <source>
        <dbReference type="Proteomes" id="UP000198420"/>
    </source>
</evidence>
<feature type="compositionally biased region" description="Gly residues" evidence="1">
    <location>
        <begin position="174"/>
        <end position="188"/>
    </location>
</feature>
<dbReference type="AlphaFoldDB" id="A0A238X8Y1"/>
<sequence>MRCPASLTVTNRQSLMLLLIRASASGGTWLLGPPLTSNVEAVIAFRRPHQPGSGVRNCAMIGSNERQSNGRGLLGSVMGTAGSPGGSSGGGGVSSTTRRRTRRGCRWATRTATAPPIEWPTRSARSIPLPSRNPSTSSPIRSSEYVLVHVLSPCPRRSKARTWRPRRAEAVPSAGGGRGTSSTGGGGLAETSCSGPAWDRQVRVIRDPPRCRRRGGSAHRRRPRCGLESGRACRAQCGRAAPGPRGRLGGISTLCWASVARSVDKG</sequence>